<evidence type="ECO:0000256" key="3">
    <source>
        <dbReference type="ARBA" id="ARBA00022989"/>
    </source>
</evidence>
<organism evidence="6 7">
    <name type="scientific">Ataeniobius toweri</name>
    <dbReference type="NCBI Taxonomy" id="208326"/>
    <lineage>
        <taxon>Eukaryota</taxon>
        <taxon>Metazoa</taxon>
        <taxon>Chordata</taxon>
        <taxon>Craniata</taxon>
        <taxon>Vertebrata</taxon>
        <taxon>Euteleostomi</taxon>
        <taxon>Actinopterygii</taxon>
        <taxon>Neopterygii</taxon>
        <taxon>Teleostei</taxon>
        <taxon>Neoteleostei</taxon>
        <taxon>Acanthomorphata</taxon>
        <taxon>Ovalentaria</taxon>
        <taxon>Atherinomorphae</taxon>
        <taxon>Cyprinodontiformes</taxon>
        <taxon>Goodeidae</taxon>
        <taxon>Ataeniobius</taxon>
    </lineage>
</organism>
<protein>
    <recommendedName>
        <fullName evidence="8">Small integral membrane protein 5</fullName>
    </recommendedName>
</protein>
<keyword evidence="2 5" id="KW-0812">Transmembrane</keyword>
<proteinExistence type="predicted"/>
<keyword evidence="3 5" id="KW-1133">Transmembrane helix</keyword>
<gene>
    <name evidence="6" type="ORF">ATANTOWER_010258</name>
</gene>
<evidence type="ECO:0000256" key="2">
    <source>
        <dbReference type="ARBA" id="ARBA00022692"/>
    </source>
</evidence>
<name>A0ABU7AYI1_9TELE</name>
<keyword evidence="4 5" id="KW-0472">Membrane</keyword>
<evidence type="ECO:0008006" key="8">
    <source>
        <dbReference type="Google" id="ProtNLM"/>
    </source>
</evidence>
<evidence type="ECO:0000256" key="5">
    <source>
        <dbReference type="SAM" id="Phobius"/>
    </source>
</evidence>
<sequence>MDARQETVGLLNKIWLKLQSLPSAHPLELAGFFILLIFIFTVILMAVLTCVSRSCCCRCCPCCKPKQDGPNV</sequence>
<evidence type="ECO:0000313" key="6">
    <source>
        <dbReference type="EMBL" id="MED6242821.1"/>
    </source>
</evidence>
<keyword evidence="7" id="KW-1185">Reference proteome</keyword>
<evidence type="ECO:0000256" key="1">
    <source>
        <dbReference type="ARBA" id="ARBA00004167"/>
    </source>
</evidence>
<dbReference type="InterPro" id="IPR031671">
    <property type="entry name" value="SMIM5/18/22"/>
</dbReference>
<dbReference type="PANTHER" id="PTHR37344">
    <property type="entry name" value="SMALL INTEGRAL MEMBRANE PROTEIN 5"/>
    <property type="match status" value="1"/>
</dbReference>
<feature type="transmembrane region" description="Helical" evidence="5">
    <location>
        <begin position="29"/>
        <end position="48"/>
    </location>
</feature>
<dbReference type="Pfam" id="PF15831">
    <property type="entry name" value="SMIM5_18_22"/>
    <property type="match status" value="1"/>
</dbReference>
<dbReference type="InterPro" id="IPR047133">
    <property type="entry name" value="SMIM5"/>
</dbReference>
<evidence type="ECO:0000313" key="7">
    <source>
        <dbReference type="Proteomes" id="UP001345963"/>
    </source>
</evidence>
<reference evidence="6 7" key="1">
    <citation type="submission" date="2021-07" db="EMBL/GenBank/DDBJ databases">
        <authorList>
            <person name="Palmer J.M."/>
        </authorList>
    </citation>
    <scope>NUCLEOTIDE SEQUENCE [LARGE SCALE GENOMIC DNA]</scope>
    <source>
        <strain evidence="6 7">AT_MEX2019</strain>
        <tissue evidence="6">Muscle</tissue>
    </source>
</reference>
<accession>A0ABU7AYI1</accession>
<comment type="caution">
    <text evidence="6">The sequence shown here is derived from an EMBL/GenBank/DDBJ whole genome shotgun (WGS) entry which is preliminary data.</text>
</comment>
<dbReference type="PANTHER" id="PTHR37344:SF1">
    <property type="entry name" value="SMALL INTEGRAL MEMBRANE PROTEIN 5"/>
    <property type="match status" value="1"/>
</dbReference>
<dbReference type="Proteomes" id="UP001345963">
    <property type="component" value="Unassembled WGS sequence"/>
</dbReference>
<dbReference type="EMBL" id="JAHUTI010031790">
    <property type="protein sequence ID" value="MED6242821.1"/>
    <property type="molecule type" value="Genomic_DNA"/>
</dbReference>
<evidence type="ECO:0000256" key="4">
    <source>
        <dbReference type="ARBA" id="ARBA00023136"/>
    </source>
</evidence>
<dbReference type="CDD" id="cd20246">
    <property type="entry name" value="CASIMO1"/>
    <property type="match status" value="1"/>
</dbReference>
<comment type="subcellular location">
    <subcellularLocation>
        <location evidence="1">Membrane</location>
        <topology evidence="1">Single-pass membrane protein</topology>
    </subcellularLocation>
</comment>